<evidence type="ECO:0000256" key="3">
    <source>
        <dbReference type="ARBA" id="ARBA00022692"/>
    </source>
</evidence>
<comment type="caution">
    <text evidence="9">The sequence shown here is derived from an EMBL/GenBank/DDBJ whole genome shotgun (WGS) entry which is preliminary data.</text>
</comment>
<evidence type="ECO:0000256" key="7">
    <source>
        <dbReference type="SAM" id="SignalP"/>
    </source>
</evidence>
<keyword evidence="3 6" id="KW-0812">Transmembrane</keyword>
<name>A0ABQ5VTM6_9RHOB</name>
<dbReference type="Pfam" id="PF00892">
    <property type="entry name" value="EamA"/>
    <property type="match status" value="2"/>
</dbReference>
<feature type="transmembrane region" description="Helical" evidence="6">
    <location>
        <begin position="122"/>
        <end position="141"/>
    </location>
</feature>
<organism evidence="9 10">
    <name type="scientific">Amylibacter marinus</name>
    <dbReference type="NCBI Taxonomy" id="1475483"/>
    <lineage>
        <taxon>Bacteria</taxon>
        <taxon>Pseudomonadati</taxon>
        <taxon>Pseudomonadota</taxon>
        <taxon>Alphaproteobacteria</taxon>
        <taxon>Rhodobacterales</taxon>
        <taxon>Paracoccaceae</taxon>
        <taxon>Amylibacter</taxon>
    </lineage>
</organism>
<feature type="transmembrane region" description="Helical" evidence="6">
    <location>
        <begin position="236"/>
        <end position="256"/>
    </location>
</feature>
<evidence type="ECO:0000313" key="9">
    <source>
        <dbReference type="EMBL" id="GLQ34468.1"/>
    </source>
</evidence>
<dbReference type="RefSeq" id="WP_284376244.1">
    <property type="nucleotide sequence ID" value="NZ_BSNN01000002.1"/>
</dbReference>
<dbReference type="PANTHER" id="PTHR22911:SF6">
    <property type="entry name" value="SOLUTE CARRIER FAMILY 35 MEMBER G1"/>
    <property type="match status" value="1"/>
</dbReference>
<keyword evidence="10" id="KW-1185">Reference proteome</keyword>
<dbReference type="InterPro" id="IPR000620">
    <property type="entry name" value="EamA_dom"/>
</dbReference>
<gene>
    <name evidence="9" type="ORF">GCM10007939_07510</name>
</gene>
<reference evidence="10" key="1">
    <citation type="journal article" date="2019" name="Int. J. Syst. Evol. Microbiol.">
        <title>The Global Catalogue of Microorganisms (GCM) 10K type strain sequencing project: providing services to taxonomists for standard genome sequencing and annotation.</title>
        <authorList>
            <consortium name="The Broad Institute Genomics Platform"/>
            <consortium name="The Broad Institute Genome Sequencing Center for Infectious Disease"/>
            <person name="Wu L."/>
            <person name="Ma J."/>
        </authorList>
    </citation>
    <scope>NUCLEOTIDE SEQUENCE [LARGE SCALE GENOMIC DNA]</scope>
    <source>
        <strain evidence="10">NBRC 110140</strain>
    </source>
</reference>
<comment type="similarity">
    <text evidence="2">Belongs to the drug/metabolite transporter (DMT) superfamily. 10 TMS drug/metabolite exporter (DME) (TC 2.A.7.3) family.</text>
</comment>
<dbReference type="EMBL" id="BSNN01000002">
    <property type="protein sequence ID" value="GLQ34468.1"/>
    <property type="molecule type" value="Genomic_DNA"/>
</dbReference>
<dbReference type="SUPFAM" id="SSF103481">
    <property type="entry name" value="Multidrug resistance efflux transporter EmrE"/>
    <property type="match status" value="2"/>
</dbReference>
<keyword evidence="4 6" id="KW-1133">Transmembrane helix</keyword>
<keyword evidence="5 6" id="KW-0472">Membrane</keyword>
<feature type="transmembrane region" description="Helical" evidence="6">
    <location>
        <begin position="262"/>
        <end position="280"/>
    </location>
</feature>
<evidence type="ECO:0000256" key="5">
    <source>
        <dbReference type="ARBA" id="ARBA00023136"/>
    </source>
</evidence>
<feature type="transmembrane region" description="Helical" evidence="6">
    <location>
        <begin position="173"/>
        <end position="196"/>
    </location>
</feature>
<keyword evidence="7" id="KW-0732">Signal</keyword>
<feature type="transmembrane region" description="Helical" evidence="6">
    <location>
        <begin position="147"/>
        <end position="166"/>
    </location>
</feature>
<feature type="domain" description="EamA" evidence="8">
    <location>
        <begin position="148"/>
        <end position="279"/>
    </location>
</feature>
<evidence type="ECO:0000313" key="10">
    <source>
        <dbReference type="Proteomes" id="UP001156694"/>
    </source>
</evidence>
<feature type="chain" id="PRO_5045122259" evidence="7">
    <location>
        <begin position="23"/>
        <end position="285"/>
    </location>
</feature>
<evidence type="ECO:0000256" key="2">
    <source>
        <dbReference type="ARBA" id="ARBA00009853"/>
    </source>
</evidence>
<feature type="transmembrane region" description="Helical" evidence="6">
    <location>
        <begin position="208"/>
        <end position="229"/>
    </location>
</feature>
<evidence type="ECO:0000259" key="8">
    <source>
        <dbReference type="Pfam" id="PF00892"/>
    </source>
</evidence>
<accession>A0ABQ5VTM6</accession>
<feature type="domain" description="EamA" evidence="8">
    <location>
        <begin position="7"/>
        <end position="138"/>
    </location>
</feature>
<protein>
    <submittedName>
        <fullName evidence="9">DMT transporter permease</fullName>
    </submittedName>
</protein>
<feature type="signal peptide" evidence="7">
    <location>
        <begin position="1"/>
        <end position="22"/>
    </location>
</feature>
<evidence type="ECO:0000256" key="6">
    <source>
        <dbReference type="SAM" id="Phobius"/>
    </source>
</evidence>
<evidence type="ECO:0000256" key="1">
    <source>
        <dbReference type="ARBA" id="ARBA00004141"/>
    </source>
</evidence>
<dbReference type="InterPro" id="IPR037185">
    <property type="entry name" value="EmrE-like"/>
</dbReference>
<evidence type="ECO:0000256" key="4">
    <source>
        <dbReference type="ARBA" id="ARBA00022989"/>
    </source>
</evidence>
<feature type="transmembrane region" description="Helical" evidence="6">
    <location>
        <begin position="97"/>
        <end position="115"/>
    </location>
</feature>
<feature type="transmembrane region" description="Helical" evidence="6">
    <location>
        <begin position="38"/>
        <end position="59"/>
    </location>
</feature>
<dbReference type="Proteomes" id="UP001156694">
    <property type="component" value="Unassembled WGS sequence"/>
</dbReference>
<comment type="subcellular location">
    <subcellularLocation>
        <location evidence="1">Membrane</location>
        <topology evidence="1">Multi-pass membrane protein</topology>
    </subcellularLocation>
</comment>
<sequence length="285" mass="31012">MTPTLKAGLWMIAAVCSFSAMAVAGREISAQLDTFEIMMYRSMIGVILVLLGASAFGTLREISTTSFPLHIYRNVAHFAGQNLWFYCMTLMPLAQLFAFEFSVPIWVMLAAPLMLGERLNTLRVLSILFGFIGILIVTQPWSTNFGVGVIPALLCTVGFAGSALFTKQLTNRVTITCIMFWMTVMQLLFGIICAGYDGDIAPLSGPAWGWIFVVGLGGLSAHFCLTSALSLAPATVVTPIDFTRLPVIALVGYVLYNEPVELAVIIGAVVIFTSNYIIIWKSKNV</sequence>
<proteinExistence type="inferred from homology"/>
<dbReference type="PANTHER" id="PTHR22911">
    <property type="entry name" value="ACYL-MALONYL CONDENSING ENZYME-RELATED"/>
    <property type="match status" value="1"/>
</dbReference>